<feature type="coiled-coil region" evidence="2">
    <location>
        <begin position="214"/>
        <end position="298"/>
    </location>
</feature>
<dbReference type="InterPro" id="IPR038109">
    <property type="entry name" value="DNA_bind_recomb_sf"/>
</dbReference>
<dbReference type="InterPro" id="IPR025827">
    <property type="entry name" value="Zn_ribbon_recom_dom"/>
</dbReference>
<protein>
    <submittedName>
        <fullName evidence="4">Recombinase zinc beta ribbon domain-containing protein</fullName>
    </submittedName>
</protein>
<keyword evidence="5" id="KW-1185">Reference proteome</keyword>
<dbReference type="Gene3D" id="3.90.1750.20">
    <property type="entry name" value="Putative Large Serine Recombinase, Chain B, Domain 2"/>
    <property type="match status" value="1"/>
</dbReference>
<keyword evidence="2" id="KW-0175">Coiled coil</keyword>
<organism evidence="4 5">
    <name type="scientific">Paramaledivibacter caminithermalis (strain DSM 15212 / CIP 107654 / DViRD3)</name>
    <name type="common">Clostridium caminithermale</name>
    <dbReference type="NCBI Taxonomy" id="1121301"/>
    <lineage>
        <taxon>Bacteria</taxon>
        <taxon>Bacillati</taxon>
        <taxon>Bacillota</taxon>
        <taxon>Clostridia</taxon>
        <taxon>Peptostreptococcales</taxon>
        <taxon>Caminicellaceae</taxon>
        <taxon>Paramaledivibacter</taxon>
    </lineage>
</organism>
<evidence type="ECO:0000259" key="3">
    <source>
        <dbReference type="PROSITE" id="PS51737"/>
    </source>
</evidence>
<proteinExistence type="inferred from homology"/>
<dbReference type="Proteomes" id="UP000184465">
    <property type="component" value="Unassembled WGS sequence"/>
</dbReference>
<accession>A0A1M6UA36</accession>
<dbReference type="PANTHER" id="PTHR30461:SF26">
    <property type="entry name" value="RESOLVASE HOMOLOG YNEB"/>
    <property type="match status" value="1"/>
</dbReference>
<dbReference type="AlphaFoldDB" id="A0A1M6UA36"/>
<evidence type="ECO:0000256" key="2">
    <source>
        <dbReference type="SAM" id="Coils"/>
    </source>
</evidence>
<dbReference type="Pfam" id="PF13408">
    <property type="entry name" value="Zn_ribbon_recom"/>
    <property type="match status" value="1"/>
</dbReference>
<evidence type="ECO:0000313" key="4">
    <source>
        <dbReference type="EMBL" id="SHK66112.1"/>
    </source>
</evidence>
<feature type="domain" description="Recombinase" evidence="3">
    <location>
        <begin position="1"/>
        <end position="123"/>
    </location>
</feature>
<sequence length="355" mass="41730">LNDEGRLVINPKEAEIVKRIYREYLNGKSMGEIKKGLEIDRIKTVTGKEKWQESIIKGVLSNEKYCGDVILQKTVTVDYLTHKRKRNEGESPKYLIKNNHEPIISKEEFNSVQKIMTDRAAKFGNIPEERYKYKNRYAFSGKIICGNCGAVFKRRTWNSKSPNKQIVWQCGTYIKEGKNACAMKAIDDLTLKAVFIRTFNRFYKDKERFLSSFIKNVEKGLESEKDEKFQVEKEIKNLTEKIKELIRIQIQGKISADEYENRYKKLKNRLDALKRIHLNNLEEKQNSQELKIRMAEIKNYLNNHDRLLTDFDDEIFKALVERIRVIGPTHIVFELRNGIALEEKFIKRRGKNGLV</sequence>
<evidence type="ECO:0000313" key="5">
    <source>
        <dbReference type="Proteomes" id="UP000184465"/>
    </source>
</evidence>
<dbReference type="GO" id="GO:0003677">
    <property type="term" value="F:DNA binding"/>
    <property type="evidence" value="ECO:0007669"/>
    <property type="project" value="InterPro"/>
</dbReference>
<dbReference type="STRING" id="1121301.SAMN02745912_03905"/>
<dbReference type="RefSeq" id="WP_207550862.1">
    <property type="nucleotide sequence ID" value="NZ_FRAG01000147.1"/>
</dbReference>
<gene>
    <name evidence="4" type="ORF">SAMN02745912_03905</name>
</gene>
<dbReference type="InterPro" id="IPR050639">
    <property type="entry name" value="SSR_resolvase"/>
</dbReference>
<dbReference type="PROSITE" id="PS51737">
    <property type="entry name" value="RECOMBINASE_DNA_BIND"/>
    <property type="match status" value="1"/>
</dbReference>
<reference evidence="4 5" key="1">
    <citation type="submission" date="2016-11" db="EMBL/GenBank/DDBJ databases">
        <authorList>
            <person name="Jaros S."/>
            <person name="Januszkiewicz K."/>
            <person name="Wedrychowicz H."/>
        </authorList>
    </citation>
    <scope>NUCLEOTIDE SEQUENCE [LARGE SCALE GENOMIC DNA]</scope>
    <source>
        <strain evidence="4 5">DSM 15212</strain>
    </source>
</reference>
<name>A0A1M6UA36_PARC5</name>
<dbReference type="Pfam" id="PF07508">
    <property type="entry name" value="Recombinase"/>
    <property type="match status" value="1"/>
</dbReference>
<feature type="non-terminal residue" evidence="4">
    <location>
        <position position="1"/>
    </location>
</feature>
<dbReference type="InterPro" id="IPR011109">
    <property type="entry name" value="DNA_bind_recombinase_dom"/>
</dbReference>
<dbReference type="EMBL" id="FRAG01000147">
    <property type="protein sequence ID" value="SHK66112.1"/>
    <property type="molecule type" value="Genomic_DNA"/>
</dbReference>
<dbReference type="GO" id="GO:0000150">
    <property type="term" value="F:DNA strand exchange activity"/>
    <property type="evidence" value="ECO:0007669"/>
    <property type="project" value="InterPro"/>
</dbReference>
<evidence type="ECO:0000256" key="1">
    <source>
        <dbReference type="ARBA" id="ARBA00009913"/>
    </source>
</evidence>
<dbReference type="PANTHER" id="PTHR30461">
    <property type="entry name" value="DNA-INVERTASE FROM LAMBDOID PROPHAGE"/>
    <property type="match status" value="1"/>
</dbReference>
<comment type="similarity">
    <text evidence="1">Belongs to the site-specific recombinase resolvase family.</text>
</comment>